<feature type="region of interest" description="Disordered" evidence="1">
    <location>
        <begin position="130"/>
        <end position="153"/>
    </location>
</feature>
<dbReference type="GO" id="GO:0016538">
    <property type="term" value="F:cyclin-dependent protein serine/threonine kinase regulator activity"/>
    <property type="evidence" value="ECO:0007669"/>
    <property type="project" value="TreeGrafter"/>
</dbReference>
<proteinExistence type="predicted"/>
<feature type="compositionally biased region" description="Low complexity" evidence="1">
    <location>
        <begin position="143"/>
        <end position="153"/>
    </location>
</feature>
<name>A0A8H7Y7J0_PSICU</name>
<feature type="compositionally biased region" description="Low complexity" evidence="1">
    <location>
        <begin position="87"/>
        <end position="97"/>
    </location>
</feature>
<sequence length="613" mass="65801">MHTATQIIAQRAPPASRSTKAARWQPYLQSATTTTTTAQLPRSPTIHTPHASVSSPAPHPPIHLVSAESSRTRPSIPPTTAQTPKDSSQSASSSKQKFASSLIDQAVSTLSEIWRPQDIPSVFLPPAKAGGCSFPPSTHPRQSSKQLSSDLQSIASHTLSTQPHTSHPSVSGHNPSPTLALLASGTESDQILPLKSFVHEVLRRSRTSGNVLQTALCYLEAIRPKVPQILQEENIGIRSYYQPESCIQKATPEELAMDAELTALEDAGKINIINSFIDDSMQTVRVADSGPEDLAESCIYPEDSLSNVDVQVSTTPPSTPSLPSPLLCPRRAFLASLILASKFSQDKCYSNRAWAKLSGLPPREIGRCERALGQALQWRLWVGKCAFGESAVTTTSSRTVIRSHSEPSLMPASTSTPFLSQDESHVSQAISHTTKLSEKVSTTGRPQAGIRRCLSLPLESTLPKSSSVGSVLHSDSETYQQDQVMSRPSVSDHSVSSSPSPPTPTLTYSPLSTDSSGERTIQVTAMDDVYSSSSCSGSQPWVGLVVDTSCDNGNVSFGGGLCRLDGQDFARQLAMLQSQPTPVAVVETDVATYGANYMWSADSRYILEATEVH</sequence>
<accession>A0A8H7Y7J0</accession>
<comment type="caution">
    <text evidence="2">The sequence shown here is derived from an EMBL/GenBank/DDBJ whole genome shotgun (WGS) entry which is preliminary data.</text>
</comment>
<feature type="region of interest" description="Disordered" evidence="1">
    <location>
        <begin position="1"/>
        <end position="97"/>
    </location>
</feature>
<protein>
    <submittedName>
        <fullName evidence="2">Uncharacterized protein</fullName>
    </submittedName>
</protein>
<evidence type="ECO:0000256" key="1">
    <source>
        <dbReference type="SAM" id="MobiDB-lite"/>
    </source>
</evidence>
<feature type="compositionally biased region" description="Polar residues" evidence="1">
    <location>
        <begin position="411"/>
        <end position="444"/>
    </location>
</feature>
<dbReference type="CDD" id="cd20557">
    <property type="entry name" value="CYCLIN_ScPCL1-like"/>
    <property type="match status" value="1"/>
</dbReference>
<feature type="compositionally biased region" description="Low complexity" evidence="1">
    <location>
        <begin position="505"/>
        <end position="515"/>
    </location>
</feature>
<dbReference type="GO" id="GO:0005634">
    <property type="term" value="C:nucleus"/>
    <property type="evidence" value="ECO:0007669"/>
    <property type="project" value="TreeGrafter"/>
</dbReference>
<feature type="region of interest" description="Disordered" evidence="1">
    <location>
        <begin position="462"/>
        <end position="516"/>
    </location>
</feature>
<dbReference type="GO" id="GO:0000307">
    <property type="term" value="C:cyclin-dependent protein kinase holoenzyme complex"/>
    <property type="evidence" value="ECO:0007669"/>
    <property type="project" value="TreeGrafter"/>
</dbReference>
<dbReference type="GO" id="GO:0019901">
    <property type="term" value="F:protein kinase binding"/>
    <property type="evidence" value="ECO:0007669"/>
    <property type="project" value="InterPro"/>
</dbReference>
<feature type="compositionally biased region" description="Polar residues" evidence="1">
    <location>
        <begin position="67"/>
        <end position="86"/>
    </location>
</feature>
<dbReference type="InterPro" id="IPR013922">
    <property type="entry name" value="Cyclin_PHO80-like"/>
</dbReference>
<organism evidence="2">
    <name type="scientific">Psilocybe cubensis</name>
    <name type="common">Psychedelic mushroom</name>
    <name type="synonym">Stropharia cubensis</name>
    <dbReference type="NCBI Taxonomy" id="181762"/>
    <lineage>
        <taxon>Eukaryota</taxon>
        <taxon>Fungi</taxon>
        <taxon>Dikarya</taxon>
        <taxon>Basidiomycota</taxon>
        <taxon>Agaricomycotina</taxon>
        <taxon>Agaricomycetes</taxon>
        <taxon>Agaricomycetidae</taxon>
        <taxon>Agaricales</taxon>
        <taxon>Agaricineae</taxon>
        <taxon>Strophariaceae</taxon>
        <taxon>Psilocybe</taxon>
    </lineage>
</organism>
<dbReference type="OrthoDB" id="286814at2759"/>
<evidence type="ECO:0000313" key="2">
    <source>
        <dbReference type="EMBL" id="KAG5172590.1"/>
    </source>
</evidence>
<reference evidence="2" key="1">
    <citation type="submission" date="2021-02" db="EMBL/GenBank/DDBJ databases">
        <title>Psilocybe cubensis genome.</title>
        <authorList>
            <person name="Mckernan K.J."/>
            <person name="Crawford S."/>
            <person name="Trippe A."/>
            <person name="Kane L.T."/>
            <person name="Mclaughlin S."/>
        </authorList>
    </citation>
    <scope>NUCLEOTIDE SEQUENCE [LARGE SCALE GENOMIC DNA]</scope>
    <source>
        <strain evidence="2">MGC-MH-2018</strain>
    </source>
</reference>
<gene>
    <name evidence="2" type="ORF">JR316_002092</name>
</gene>
<dbReference type="EMBL" id="JAFIQS010000002">
    <property type="protein sequence ID" value="KAG5172590.1"/>
    <property type="molecule type" value="Genomic_DNA"/>
</dbReference>
<dbReference type="AlphaFoldDB" id="A0A8H7Y7J0"/>
<dbReference type="PANTHER" id="PTHR15615">
    <property type="match status" value="1"/>
</dbReference>
<dbReference type="Gene3D" id="1.10.472.10">
    <property type="entry name" value="Cyclin-like"/>
    <property type="match status" value="1"/>
</dbReference>
<dbReference type="PANTHER" id="PTHR15615:SF36">
    <property type="entry name" value="PHO85 CYCLIN-5"/>
    <property type="match status" value="1"/>
</dbReference>
<feature type="region of interest" description="Disordered" evidence="1">
    <location>
        <begin position="403"/>
        <end position="444"/>
    </location>
</feature>
<feature type="compositionally biased region" description="Low complexity" evidence="1">
    <location>
        <begin position="486"/>
        <end position="498"/>
    </location>
</feature>